<keyword evidence="7" id="KW-0010">Activator</keyword>
<dbReference type="PANTHER" id="PTHR32071:SF17">
    <property type="entry name" value="TRANSCRIPTIONAL REGULATOR (NTRC FAMILY)"/>
    <property type="match status" value="1"/>
</dbReference>
<evidence type="ECO:0000256" key="9">
    <source>
        <dbReference type="PROSITE-ProRule" id="PRU00169"/>
    </source>
</evidence>
<dbReference type="PROSITE" id="PS00676">
    <property type="entry name" value="SIGMA54_INTERACT_2"/>
    <property type="match status" value="1"/>
</dbReference>
<dbReference type="EMBL" id="LWHQ01000058">
    <property type="protein sequence ID" value="OAS18778.1"/>
    <property type="molecule type" value="Genomic_DNA"/>
</dbReference>
<evidence type="ECO:0000256" key="5">
    <source>
        <dbReference type="ARBA" id="ARBA00023015"/>
    </source>
</evidence>
<dbReference type="Proteomes" id="UP000078316">
    <property type="component" value="Unassembled WGS sequence"/>
</dbReference>
<dbReference type="PANTHER" id="PTHR32071">
    <property type="entry name" value="TRANSCRIPTIONAL REGULATORY PROTEIN"/>
    <property type="match status" value="1"/>
</dbReference>
<gene>
    <name evidence="12" type="ORF">A5481_25950</name>
</gene>
<evidence type="ECO:0000256" key="3">
    <source>
        <dbReference type="ARBA" id="ARBA00022840"/>
    </source>
</evidence>
<dbReference type="FunFam" id="1.10.10.60:FF:000165">
    <property type="entry name" value="Two-component system nitrogen regulation response regulator NtrX"/>
    <property type="match status" value="1"/>
</dbReference>
<feature type="domain" description="Response regulatory" evidence="11">
    <location>
        <begin position="4"/>
        <end position="120"/>
    </location>
</feature>
<evidence type="ECO:0000259" key="11">
    <source>
        <dbReference type="PROSITE" id="PS50110"/>
    </source>
</evidence>
<dbReference type="Pfam" id="PF00072">
    <property type="entry name" value="Response_reg"/>
    <property type="match status" value="1"/>
</dbReference>
<evidence type="ECO:0000313" key="12">
    <source>
        <dbReference type="EMBL" id="OAS18778.1"/>
    </source>
</evidence>
<dbReference type="PROSITE" id="PS50045">
    <property type="entry name" value="SIGMA54_INTERACT_4"/>
    <property type="match status" value="1"/>
</dbReference>
<dbReference type="Pfam" id="PF25601">
    <property type="entry name" value="AAA_lid_14"/>
    <property type="match status" value="1"/>
</dbReference>
<dbReference type="GO" id="GO:0005524">
    <property type="term" value="F:ATP binding"/>
    <property type="evidence" value="ECO:0007669"/>
    <property type="project" value="UniProtKB-KW"/>
</dbReference>
<dbReference type="InterPro" id="IPR003593">
    <property type="entry name" value="AAA+_ATPase"/>
</dbReference>
<dbReference type="SUPFAM" id="SSF52540">
    <property type="entry name" value="P-loop containing nucleoside triphosphate hydrolases"/>
    <property type="match status" value="1"/>
</dbReference>
<proteinExistence type="predicted"/>
<sequence>MSADILIVDDEADIRELVAGILDDEGHRTRTAGSSDEALAAIEARRPHLVFLDIWLQGSRLDGLQVLDVIKAQAPDLPVVMISGHGNIETAVSAIKAGAYDFIEKPFKADRLILVAERALEASRLKREVRDLKARSGQASRIVGASVAANQLRQTVERVAPTNARVMISGAPGSGKELSARTIHAASTRANGPFVVINAATITPDTMEAELFGVEAADGKPRRVGALEEAHGGSLYIDEVADMPRETQNRILRVLVDQNFQRVGGTTRVHVDVRIISSSSRDLAEEIAGGRFREDLFHRLSVVPIRIPSLAERREDVPELIAFFMEQISAATGLPQRRIAADAMAVLQSHDWPGNVRQLRNNVERLMILTQGDPETEVTTEMLPSEVGALVPTTPSGAGGEKLMSLALREAREIFEREYLVAQIARFSGNISRTAEFIGMERSALHRKLKSLGIGA</sequence>
<organism evidence="12 13">
    <name type="scientific">Methylobacterium platani</name>
    <dbReference type="NCBI Taxonomy" id="427683"/>
    <lineage>
        <taxon>Bacteria</taxon>
        <taxon>Pseudomonadati</taxon>
        <taxon>Pseudomonadota</taxon>
        <taxon>Alphaproteobacteria</taxon>
        <taxon>Hyphomicrobiales</taxon>
        <taxon>Methylobacteriaceae</taxon>
        <taxon>Methylobacterium</taxon>
    </lineage>
</organism>
<protein>
    <submittedName>
        <fullName evidence="12">Sigma-54-dependent Fis family transcriptional regulator</fullName>
    </submittedName>
</protein>
<keyword evidence="4" id="KW-0902">Two-component regulatory system</keyword>
<evidence type="ECO:0000256" key="1">
    <source>
        <dbReference type="ARBA" id="ARBA00022553"/>
    </source>
</evidence>
<dbReference type="SMART" id="SM00448">
    <property type="entry name" value="REC"/>
    <property type="match status" value="1"/>
</dbReference>
<accession>A0A179S461</accession>
<name>A0A179S461_9HYPH</name>
<dbReference type="AlphaFoldDB" id="A0A179S461"/>
<dbReference type="InterPro" id="IPR025943">
    <property type="entry name" value="Sigma_54_int_dom_ATP-bd_2"/>
</dbReference>
<dbReference type="Gene3D" id="3.40.50.2300">
    <property type="match status" value="1"/>
</dbReference>
<dbReference type="GO" id="GO:0043565">
    <property type="term" value="F:sequence-specific DNA binding"/>
    <property type="evidence" value="ECO:0007669"/>
    <property type="project" value="InterPro"/>
</dbReference>
<evidence type="ECO:0000313" key="13">
    <source>
        <dbReference type="Proteomes" id="UP000078316"/>
    </source>
</evidence>
<keyword evidence="2" id="KW-0547">Nucleotide-binding</keyword>
<dbReference type="RefSeq" id="WP_048432363.1">
    <property type="nucleotide sequence ID" value="NZ_LWHQ01000058.1"/>
</dbReference>
<dbReference type="STRING" id="427683.A5481_25950"/>
<dbReference type="Gene3D" id="1.10.8.60">
    <property type="match status" value="1"/>
</dbReference>
<keyword evidence="3" id="KW-0067">ATP-binding</keyword>
<evidence type="ECO:0000256" key="8">
    <source>
        <dbReference type="ARBA" id="ARBA00023163"/>
    </source>
</evidence>
<dbReference type="Pfam" id="PF02954">
    <property type="entry name" value="HTH_8"/>
    <property type="match status" value="1"/>
</dbReference>
<dbReference type="Gene3D" id="1.10.10.60">
    <property type="entry name" value="Homeodomain-like"/>
    <property type="match status" value="1"/>
</dbReference>
<dbReference type="Gene3D" id="3.40.50.300">
    <property type="entry name" value="P-loop containing nucleotide triphosphate hydrolases"/>
    <property type="match status" value="1"/>
</dbReference>
<dbReference type="InterPro" id="IPR025944">
    <property type="entry name" value="Sigma_54_int_dom_CS"/>
</dbReference>
<feature type="modified residue" description="4-aspartylphosphate" evidence="9">
    <location>
        <position position="53"/>
    </location>
</feature>
<dbReference type="Pfam" id="PF00158">
    <property type="entry name" value="Sigma54_activat"/>
    <property type="match status" value="1"/>
</dbReference>
<dbReference type="PRINTS" id="PR01590">
    <property type="entry name" value="HTHFIS"/>
</dbReference>
<dbReference type="SMART" id="SM00382">
    <property type="entry name" value="AAA"/>
    <property type="match status" value="1"/>
</dbReference>
<dbReference type="InterPro" id="IPR002197">
    <property type="entry name" value="HTH_Fis"/>
</dbReference>
<dbReference type="CDD" id="cd00009">
    <property type="entry name" value="AAA"/>
    <property type="match status" value="1"/>
</dbReference>
<dbReference type="PROSITE" id="PS00688">
    <property type="entry name" value="SIGMA54_INTERACT_3"/>
    <property type="match status" value="1"/>
</dbReference>
<evidence type="ECO:0000256" key="2">
    <source>
        <dbReference type="ARBA" id="ARBA00022741"/>
    </source>
</evidence>
<keyword evidence="5" id="KW-0805">Transcription regulation</keyword>
<evidence type="ECO:0000256" key="7">
    <source>
        <dbReference type="ARBA" id="ARBA00023159"/>
    </source>
</evidence>
<dbReference type="SUPFAM" id="SSF52172">
    <property type="entry name" value="CheY-like"/>
    <property type="match status" value="1"/>
</dbReference>
<dbReference type="PROSITE" id="PS50110">
    <property type="entry name" value="RESPONSE_REGULATORY"/>
    <property type="match status" value="1"/>
</dbReference>
<dbReference type="CDD" id="cd17550">
    <property type="entry name" value="REC_NtrX-like"/>
    <property type="match status" value="1"/>
</dbReference>
<dbReference type="InterPro" id="IPR027417">
    <property type="entry name" value="P-loop_NTPase"/>
</dbReference>
<dbReference type="InterPro" id="IPR001789">
    <property type="entry name" value="Sig_transdc_resp-reg_receiver"/>
</dbReference>
<dbReference type="InterPro" id="IPR009057">
    <property type="entry name" value="Homeodomain-like_sf"/>
</dbReference>
<comment type="caution">
    <text evidence="12">The sequence shown here is derived from an EMBL/GenBank/DDBJ whole genome shotgun (WGS) entry which is preliminary data.</text>
</comment>
<dbReference type="GO" id="GO:0006355">
    <property type="term" value="P:regulation of DNA-templated transcription"/>
    <property type="evidence" value="ECO:0007669"/>
    <property type="project" value="InterPro"/>
</dbReference>
<keyword evidence="6" id="KW-0238">DNA-binding</keyword>
<evidence type="ECO:0000259" key="10">
    <source>
        <dbReference type="PROSITE" id="PS50045"/>
    </source>
</evidence>
<keyword evidence="1 9" id="KW-0597">Phosphoprotein</keyword>
<dbReference type="InterPro" id="IPR058031">
    <property type="entry name" value="AAA_lid_NorR"/>
</dbReference>
<dbReference type="InterPro" id="IPR011006">
    <property type="entry name" value="CheY-like_superfamily"/>
</dbReference>
<feature type="domain" description="Sigma-54 factor interaction" evidence="10">
    <location>
        <begin position="142"/>
        <end position="368"/>
    </location>
</feature>
<reference evidence="12 13" key="1">
    <citation type="submission" date="2016-04" db="EMBL/GenBank/DDBJ databases">
        <authorList>
            <person name="Evans L.H."/>
            <person name="Alamgir A."/>
            <person name="Owens N."/>
            <person name="Weber N.D."/>
            <person name="Virtaneva K."/>
            <person name="Barbian K."/>
            <person name="Babar A."/>
            <person name="Rosenke K."/>
        </authorList>
    </citation>
    <scope>NUCLEOTIDE SEQUENCE [LARGE SCALE GENOMIC DNA]</scope>
    <source>
        <strain evidence="12 13">PMB02</strain>
    </source>
</reference>
<dbReference type="InterPro" id="IPR002078">
    <property type="entry name" value="Sigma_54_int"/>
</dbReference>
<keyword evidence="8" id="KW-0804">Transcription</keyword>
<dbReference type="FunFam" id="3.40.50.2300:FF:000018">
    <property type="entry name" value="DNA-binding transcriptional regulator NtrC"/>
    <property type="match status" value="1"/>
</dbReference>
<evidence type="ECO:0000256" key="4">
    <source>
        <dbReference type="ARBA" id="ARBA00023012"/>
    </source>
</evidence>
<dbReference type="FunFam" id="3.40.50.300:FF:000006">
    <property type="entry name" value="DNA-binding transcriptional regulator NtrC"/>
    <property type="match status" value="1"/>
</dbReference>
<dbReference type="SUPFAM" id="SSF46689">
    <property type="entry name" value="Homeodomain-like"/>
    <property type="match status" value="1"/>
</dbReference>
<dbReference type="GO" id="GO:0000160">
    <property type="term" value="P:phosphorelay signal transduction system"/>
    <property type="evidence" value="ECO:0007669"/>
    <property type="project" value="UniProtKB-KW"/>
</dbReference>
<evidence type="ECO:0000256" key="6">
    <source>
        <dbReference type="ARBA" id="ARBA00023125"/>
    </source>
</evidence>
<dbReference type="OrthoDB" id="9761019at2"/>